<evidence type="ECO:0000313" key="8">
    <source>
        <dbReference type="Proteomes" id="UP000269793"/>
    </source>
</evidence>
<proteinExistence type="inferred from homology"/>
<dbReference type="EMBL" id="CP033149">
    <property type="protein sequence ID" value="AYO42042.1"/>
    <property type="molecule type" value="Genomic_DNA"/>
</dbReference>
<dbReference type="Pfam" id="PF03998">
    <property type="entry name" value="Utp11"/>
    <property type="match status" value="1"/>
</dbReference>
<dbReference type="VEuPathDB" id="FungiDB:DNF11_1092"/>
<dbReference type="GO" id="GO:0032040">
    <property type="term" value="C:small-subunit processome"/>
    <property type="evidence" value="ECO:0007669"/>
    <property type="project" value="InterPro"/>
</dbReference>
<keyword evidence="4" id="KW-0698">rRNA processing</keyword>
<sequence length="299" mass="34632">MALRNYVQRRNHKERSQPQHRKHLGLLEKHKDYVQRARAHHINRDKLQRLRQKAADRNQDEFYTGMIGKKTQHGVHIGSRGNQAMENDIVSLLKTQDAGYLRKQLISERKKYKALVEDIAPRVPGMRLAFLEKKKDLADTLKRANLLDEKAMASKRQERIQGAGTKTKWVDSTEELQKYASKSKVKSEQRSLTQADKMGEMQLGIKIRELASRQHRLNALSEAAQKLDTVRALMRTRGSHAVSKKKLDEMKDAVSKKGARVTANGLALDENDDDDDDDDDDMHERPKLKYYKWSNERKK</sequence>
<feature type="compositionally biased region" description="Basic and acidic residues" evidence="6">
    <location>
        <begin position="245"/>
        <end position="255"/>
    </location>
</feature>
<protein>
    <submittedName>
        <fullName evidence="7">Putative U3 small nucleolar RNA-associated protein 11</fullName>
    </submittedName>
</protein>
<name>A0A3G2S417_MALR7</name>
<evidence type="ECO:0000256" key="1">
    <source>
        <dbReference type="ARBA" id="ARBA00004099"/>
    </source>
</evidence>
<evidence type="ECO:0000313" key="7">
    <source>
        <dbReference type="EMBL" id="AYO42042.1"/>
    </source>
</evidence>
<feature type="compositionally biased region" description="Basic residues" evidence="6">
    <location>
        <begin position="7"/>
        <end position="21"/>
    </location>
</feature>
<dbReference type="GO" id="GO:0006364">
    <property type="term" value="P:rRNA processing"/>
    <property type="evidence" value="ECO:0007669"/>
    <property type="project" value="UniProtKB-KW"/>
</dbReference>
<evidence type="ECO:0000256" key="3">
    <source>
        <dbReference type="ARBA" id="ARBA00008105"/>
    </source>
</evidence>
<dbReference type="PANTHER" id="PTHR12838:SF0">
    <property type="entry name" value="U3 SMALL NUCLEOLAR RNA-ASSOCIATED PROTEIN 11-RELATED"/>
    <property type="match status" value="1"/>
</dbReference>
<feature type="compositionally biased region" description="Acidic residues" evidence="6">
    <location>
        <begin position="269"/>
        <end position="281"/>
    </location>
</feature>
<dbReference type="OrthoDB" id="29058at2759"/>
<accession>A0A3G2S417</accession>
<feature type="region of interest" description="Disordered" evidence="6">
    <location>
        <begin position="237"/>
        <end position="299"/>
    </location>
</feature>
<dbReference type="PIRSF" id="PIRSF015952">
    <property type="entry name" value="U3snoRNP11"/>
    <property type="match status" value="1"/>
</dbReference>
<feature type="region of interest" description="Disordered" evidence="6">
    <location>
        <begin position="1"/>
        <end position="21"/>
    </location>
</feature>
<comment type="similarity">
    <text evidence="3">Belongs to the UTP11 family.</text>
</comment>
<organism evidence="7 8">
    <name type="scientific">Malassezia restricta (strain ATCC 96810 / NBRC 103918 / CBS 7877)</name>
    <name type="common">Seborrheic dermatitis infection agent</name>
    <dbReference type="NCBI Taxonomy" id="425264"/>
    <lineage>
        <taxon>Eukaryota</taxon>
        <taxon>Fungi</taxon>
        <taxon>Dikarya</taxon>
        <taxon>Basidiomycota</taxon>
        <taxon>Ustilaginomycotina</taxon>
        <taxon>Malasseziomycetes</taxon>
        <taxon>Malasseziales</taxon>
        <taxon>Malasseziaceae</taxon>
        <taxon>Malassezia</taxon>
    </lineage>
</organism>
<reference evidence="7 8" key="1">
    <citation type="submission" date="2018-10" db="EMBL/GenBank/DDBJ databases">
        <title>Complete genome sequence of Malassezia restricta CBS 7877.</title>
        <authorList>
            <person name="Morand S.C."/>
            <person name="Bertignac M."/>
            <person name="Iltis A."/>
            <person name="Kolder I."/>
            <person name="Pirovano W."/>
            <person name="Jourdain R."/>
            <person name="Clavaud C."/>
        </authorList>
    </citation>
    <scope>NUCLEOTIDE SEQUENCE [LARGE SCALE GENOMIC DNA]</scope>
    <source>
        <strain evidence="7 8">CBS 7877</strain>
    </source>
</reference>
<comment type="subcellular location">
    <subcellularLocation>
        <location evidence="2">Nucleus</location>
        <location evidence="2">Nucleolus</location>
    </subcellularLocation>
</comment>
<dbReference type="Proteomes" id="UP000269793">
    <property type="component" value="Chromosome II"/>
</dbReference>
<evidence type="ECO:0000256" key="6">
    <source>
        <dbReference type="SAM" id="MobiDB-lite"/>
    </source>
</evidence>
<comment type="function">
    <text evidence="1">Involved in nucleolar processing of pre-18S ribosomal RNA.</text>
</comment>
<evidence type="ECO:0000256" key="4">
    <source>
        <dbReference type="ARBA" id="ARBA00022552"/>
    </source>
</evidence>
<evidence type="ECO:0000256" key="2">
    <source>
        <dbReference type="ARBA" id="ARBA00004604"/>
    </source>
</evidence>
<evidence type="ECO:0000256" key="5">
    <source>
        <dbReference type="ARBA" id="ARBA00023242"/>
    </source>
</evidence>
<dbReference type="PANTHER" id="PTHR12838">
    <property type="entry name" value="U3 SMALL NUCLEOLAR RNA-ASSOCIATED PROTEIN 11"/>
    <property type="match status" value="1"/>
</dbReference>
<gene>
    <name evidence="7" type="ORF">DNF11_1092</name>
</gene>
<dbReference type="AlphaFoldDB" id="A0A3G2S417"/>
<dbReference type="InterPro" id="IPR007144">
    <property type="entry name" value="SSU_processome_Utp11"/>
</dbReference>
<keyword evidence="5" id="KW-0539">Nucleus</keyword>
<dbReference type="STRING" id="425264.A0A3G2S417"/>
<keyword evidence="8" id="KW-1185">Reference proteome</keyword>